<dbReference type="SUPFAM" id="SSF53335">
    <property type="entry name" value="S-adenosyl-L-methionine-dependent methyltransferases"/>
    <property type="match status" value="1"/>
</dbReference>
<dbReference type="OrthoDB" id="9791837at2"/>
<gene>
    <name evidence="1" type="ORF">CA2015_3175</name>
</gene>
<dbReference type="PANTHER" id="PTHR43861">
    <property type="entry name" value="TRANS-ACONITATE 2-METHYLTRANSFERASE-RELATED"/>
    <property type="match status" value="1"/>
</dbReference>
<keyword evidence="1" id="KW-0808">Transferase</keyword>
<keyword evidence="2" id="KW-1185">Reference proteome</keyword>
<evidence type="ECO:0000313" key="1">
    <source>
        <dbReference type="EMBL" id="AKP52573.1"/>
    </source>
</evidence>
<sequence>MTLYIESIHSMKSCQICQATDFSLIEAKERMFGTGDAFIYEECNSCKALSLKNIPADLSKYYPDNYYSFGTHNTSSPLLGLMKKLRYKAFTFGISISPPVYFDWLSPLKLTKDSKIADIGCGNGQLLAELSYCGFRNLDGYDPFVENAYNSKRFSIHKKDFFDIKERYDLVMFHHSFEHLPKPVAVFENLANILNPGGEVLIRVPVTDGQVWKEEKEYWFQLDAPRHLFIPNTKSMQILGEKFGLELFNITFDSMDSQFWGTALYKKGKPLMGSNIEEEFNKDELAAFRKKALQYNKEKIGDQACFYFRKKKA</sequence>
<dbReference type="InterPro" id="IPR029063">
    <property type="entry name" value="SAM-dependent_MTases_sf"/>
</dbReference>
<dbReference type="Gene3D" id="3.40.50.150">
    <property type="entry name" value="Vaccinia Virus protein VP39"/>
    <property type="match status" value="1"/>
</dbReference>
<evidence type="ECO:0000313" key="2">
    <source>
        <dbReference type="Proteomes" id="UP000036520"/>
    </source>
</evidence>
<proteinExistence type="predicted"/>
<dbReference type="AlphaFoldDB" id="A0A0H4PI63"/>
<protein>
    <submittedName>
        <fullName evidence="1">Methyltransferase type 11</fullName>
    </submittedName>
</protein>
<dbReference type="CDD" id="cd02440">
    <property type="entry name" value="AdoMet_MTases"/>
    <property type="match status" value="1"/>
</dbReference>
<reference evidence="1 2" key="1">
    <citation type="submission" date="2015-07" db="EMBL/GenBank/DDBJ databases">
        <authorList>
            <person name="Kim K.M."/>
        </authorList>
    </citation>
    <scope>NUCLEOTIDE SEQUENCE [LARGE SCALE GENOMIC DNA]</scope>
    <source>
        <strain evidence="1 2">KCTC 12363</strain>
    </source>
</reference>
<dbReference type="EMBL" id="CP012040">
    <property type="protein sequence ID" value="AKP52573.1"/>
    <property type="molecule type" value="Genomic_DNA"/>
</dbReference>
<dbReference type="GO" id="GO:0008168">
    <property type="term" value="F:methyltransferase activity"/>
    <property type="evidence" value="ECO:0007669"/>
    <property type="project" value="UniProtKB-KW"/>
</dbReference>
<name>A0A0H4PI63_9BACT</name>
<keyword evidence="1" id="KW-0489">Methyltransferase</keyword>
<dbReference type="Proteomes" id="UP000036520">
    <property type="component" value="Chromosome"/>
</dbReference>
<organism evidence="1 2">
    <name type="scientific">Cyclobacterium amurskyense</name>
    <dbReference type="NCBI Taxonomy" id="320787"/>
    <lineage>
        <taxon>Bacteria</taxon>
        <taxon>Pseudomonadati</taxon>
        <taxon>Bacteroidota</taxon>
        <taxon>Cytophagia</taxon>
        <taxon>Cytophagales</taxon>
        <taxon>Cyclobacteriaceae</taxon>
        <taxon>Cyclobacterium</taxon>
    </lineage>
</organism>
<dbReference type="KEGG" id="camu:CA2015_3175"/>
<dbReference type="Pfam" id="PF13489">
    <property type="entry name" value="Methyltransf_23"/>
    <property type="match status" value="1"/>
</dbReference>
<dbReference type="GO" id="GO:0032259">
    <property type="term" value="P:methylation"/>
    <property type="evidence" value="ECO:0007669"/>
    <property type="project" value="UniProtKB-KW"/>
</dbReference>
<accession>A0A0H4PI63</accession>